<organism evidence="5 6">
    <name type="scientific">Acaromyces ingoldii</name>
    <dbReference type="NCBI Taxonomy" id="215250"/>
    <lineage>
        <taxon>Eukaryota</taxon>
        <taxon>Fungi</taxon>
        <taxon>Dikarya</taxon>
        <taxon>Basidiomycota</taxon>
        <taxon>Ustilaginomycotina</taxon>
        <taxon>Exobasidiomycetes</taxon>
        <taxon>Exobasidiales</taxon>
        <taxon>Cryptobasidiaceae</taxon>
        <taxon>Acaromyces</taxon>
    </lineage>
</organism>
<dbReference type="AlphaFoldDB" id="A0A316YKD1"/>
<feature type="domain" description="SWIM-type" evidence="4">
    <location>
        <begin position="133"/>
        <end position="163"/>
    </location>
</feature>
<evidence type="ECO:0000256" key="2">
    <source>
        <dbReference type="SAM" id="MobiDB-lite"/>
    </source>
</evidence>
<dbReference type="GO" id="GO:0061630">
    <property type="term" value="F:ubiquitin protein ligase activity"/>
    <property type="evidence" value="ECO:0007669"/>
    <property type="project" value="InterPro"/>
</dbReference>
<dbReference type="RefSeq" id="XP_025376286.1">
    <property type="nucleotide sequence ID" value="XM_025518006.1"/>
</dbReference>
<dbReference type="InterPro" id="IPR039903">
    <property type="entry name" value="Zswim2"/>
</dbReference>
<feature type="compositionally biased region" description="Basic residues" evidence="2">
    <location>
        <begin position="43"/>
        <end position="57"/>
    </location>
</feature>
<dbReference type="InterPro" id="IPR001841">
    <property type="entry name" value="Znf_RING"/>
</dbReference>
<accession>A0A316YKD1</accession>
<dbReference type="InParanoid" id="A0A316YKD1"/>
<dbReference type="STRING" id="215250.A0A316YKD1"/>
<dbReference type="GO" id="GO:0008270">
    <property type="term" value="F:zinc ion binding"/>
    <property type="evidence" value="ECO:0007669"/>
    <property type="project" value="UniProtKB-KW"/>
</dbReference>
<dbReference type="OrthoDB" id="2122982at2759"/>
<name>A0A316YKD1_9BASI</name>
<dbReference type="PANTHER" id="PTHR21540:SF0">
    <property type="entry name" value="PHD FAMILY PROTEIN"/>
    <property type="match status" value="1"/>
</dbReference>
<keyword evidence="1" id="KW-0863">Zinc-finger</keyword>
<keyword evidence="1" id="KW-0479">Metal-binding</keyword>
<gene>
    <name evidence="5" type="ORF">FA10DRAFT_135685</name>
</gene>
<dbReference type="EMBL" id="KZ819637">
    <property type="protein sequence ID" value="PWN89088.1"/>
    <property type="molecule type" value="Genomic_DNA"/>
</dbReference>
<dbReference type="GeneID" id="37039922"/>
<evidence type="ECO:0000313" key="6">
    <source>
        <dbReference type="Proteomes" id="UP000245768"/>
    </source>
</evidence>
<dbReference type="InterPro" id="IPR007527">
    <property type="entry name" value="Znf_SWIM"/>
</dbReference>
<reference evidence="5" key="1">
    <citation type="journal article" date="2018" name="Mol. Biol. Evol.">
        <title>Broad Genomic Sampling Reveals a Smut Pathogenic Ancestry of the Fungal Clade Ustilaginomycotina.</title>
        <authorList>
            <person name="Kijpornyongpan T."/>
            <person name="Mondo S.J."/>
            <person name="Barry K."/>
            <person name="Sandor L."/>
            <person name="Lee J."/>
            <person name="Lipzen A."/>
            <person name="Pangilinan J."/>
            <person name="LaButti K."/>
            <person name="Hainaut M."/>
            <person name="Henrissat B."/>
            <person name="Grigoriev I.V."/>
            <person name="Spatafora J.W."/>
            <person name="Aime M.C."/>
        </authorList>
    </citation>
    <scope>NUCLEOTIDE SEQUENCE [LARGE SCALE GENOMIC DNA]</scope>
    <source>
        <strain evidence="5">MCA 4198</strain>
    </source>
</reference>
<dbReference type="Gene3D" id="3.30.40.10">
    <property type="entry name" value="Zinc/RING finger domain, C3HC4 (zinc finger)"/>
    <property type="match status" value="1"/>
</dbReference>
<dbReference type="Pfam" id="PF04434">
    <property type="entry name" value="SWIM"/>
    <property type="match status" value="1"/>
</dbReference>
<proteinExistence type="predicted"/>
<dbReference type="PANTHER" id="PTHR21540">
    <property type="entry name" value="RING FINGER AND SWIM DOMAIN-CONTAINING PROTEIN 2"/>
    <property type="match status" value="1"/>
</dbReference>
<evidence type="ECO:0000256" key="1">
    <source>
        <dbReference type="PROSITE-ProRule" id="PRU00175"/>
    </source>
</evidence>
<dbReference type="SUPFAM" id="SSF57850">
    <property type="entry name" value="RING/U-box"/>
    <property type="match status" value="1"/>
</dbReference>
<feature type="region of interest" description="Disordered" evidence="2">
    <location>
        <begin position="20"/>
        <end position="67"/>
    </location>
</feature>
<evidence type="ECO:0000259" key="3">
    <source>
        <dbReference type="PROSITE" id="PS50089"/>
    </source>
</evidence>
<evidence type="ECO:0008006" key="7">
    <source>
        <dbReference type="Google" id="ProtNLM"/>
    </source>
</evidence>
<keyword evidence="1" id="KW-0862">Zinc</keyword>
<feature type="domain" description="RING-type" evidence="3">
    <location>
        <begin position="230"/>
        <end position="281"/>
    </location>
</feature>
<evidence type="ECO:0000313" key="5">
    <source>
        <dbReference type="EMBL" id="PWN89088.1"/>
    </source>
</evidence>
<dbReference type="PROSITE" id="PS50089">
    <property type="entry name" value="ZF_RING_2"/>
    <property type="match status" value="1"/>
</dbReference>
<dbReference type="Proteomes" id="UP000245768">
    <property type="component" value="Unassembled WGS sequence"/>
</dbReference>
<evidence type="ECO:0000259" key="4">
    <source>
        <dbReference type="PROSITE" id="PS50966"/>
    </source>
</evidence>
<sequence length="333" mass="36915">MMMMDASLSVFNPDLHLREAAAPSGQPHHPRAASMANTSCSWPKRRMKISQRGKRARQKGEVSTRMTRDARPFDLAVRDRIHRVQMQRMFLVHRSGMIEEEQDGDSKGKKRMASDALDPEETFKVAGSTGNVYTVTIGRKPSCDCPDSSVVCKHILFVFLKVLGVESSSHVYYQAALTRRELRGVFTTAKADPTVSDPALSQAYLTSIGKSSAVAASAKEAKMPDEGDTCPVCYEDFKPSQREDLVFCETSCGKPLHRACSEQWSLCRRQANLPLSCVWCRAEIPSTFSGEDGGRYLNLAGPARLPTERDWSIYSPFGESAHLAVAVLQVYTI</sequence>
<dbReference type="PROSITE" id="PS50966">
    <property type="entry name" value="ZF_SWIM"/>
    <property type="match status" value="1"/>
</dbReference>
<feature type="compositionally biased region" description="Basic and acidic residues" evidence="2">
    <location>
        <begin position="58"/>
        <end position="67"/>
    </location>
</feature>
<dbReference type="InterPro" id="IPR013083">
    <property type="entry name" value="Znf_RING/FYVE/PHD"/>
</dbReference>
<keyword evidence="6" id="KW-1185">Reference proteome</keyword>
<protein>
    <recommendedName>
        <fullName evidence="7">SWIM-type domain-containing protein</fullName>
    </recommendedName>
</protein>